<keyword evidence="2" id="KW-0472">Membrane</keyword>
<proteinExistence type="predicted"/>
<dbReference type="Proteomes" id="UP000766486">
    <property type="component" value="Unassembled WGS sequence"/>
</dbReference>
<feature type="compositionally biased region" description="Low complexity" evidence="1">
    <location>
        <begin position="117"/>
        <end position="134"/>
    </location>
</feature>
<sequence length="174" mass="17655">MSSTVTSARPSASAACSNLYDTPVSDAVCAMPFSNDNANLLKACCKSAPVVSYYDDCGLYCLASGQSVQDLIDCLYGKEAAWGDVFCKGNENATATATDLSQIPTTASATIIGTGSLSATGTRTTSSSSSTSTSDKNSNDEDKKGASSRNGVSVSGIWVASLVLGSALLGMAQI</sequence>
<accession>A0ABY6U1R7</accession>
<evidence type="ECO:0000313" key="4">
    <source>
        <dbReference type="Proteomes" id="UP000766486"/>
    </source>
</evidence>
<evidence type="ECO:0000313" key="3">
    <source>
        <dbReference type="EMBL" id="VUC24111.1"/>
    </source>
</evidence>
<organism evidence="3 4">
    <name type="scientific">Bionectria ochroleuca</name>
    <name type="common">Gliocladium roseum</name>
    <dbReference type="NCBI Taxonomy" id="29856"/>
    <lineage>
        <taxon>Eukaryota</taxon>
        <taxon>Fungi</taxon>
        <taxon>Dikarya</taxon>
        <taxon>Ascomycota</taxon>
        <taxon>Pezizomycotina</taxon>
        <taxon>Sordariomycetes</taxon>
        <taxon>Hypocreomycetidae</taxon>
        <taxon>Hypocreales</taxon>
        <taxon>Bionectriaceae</taxon>
        <taxon>Clonostachys</taxon>
    </lineage>
</organism>
<keyword evidence="2" id="KW-1133">Transmembrane helix</keyword>
<comment type="caution">
    <text evidence="3">The sequence shown here is derived from an EMBL/GenBank/DDBJ whole genome shotgun (WGS) entry which is preliminary data.</text>
</comment>
<keyword evidence="4" id="KW-1185">Reference proteome</keyword>
<dbReference type="EMBL" id="CABFNS010000715">
    <property type="protein sequence ID" value="VUC24111.1"/>
    <property type="molecule type" value="Genomic_DNA"/>
</dbReference>
<gene>
    <name evidence="3" type="ORF">CLO192961_LOCUS132666</name>
</gene>
<evidence type="ECO:0000256" key="1">
    <source>
        <dbReference type="SAM" id="MobiDB-lite"/>
    </source>
</evidence>
<reference evidence="3 4" key="1">
    <citation type="submission" date="2019-06" db="EMBL/GenBank/DDBJ databases">
        <authorList>
            <person name="Broberg M."/>
        </authorList>
    </citation>
    <scope>NUCLEOTIDE SEQUENCE [LARGE SCALE GENOMIC DNA]</scope>
</reference>
<feature type="transmembrane region" description="Helical" evidence="2">
    <location>
        <begin position="152"/>
        <end position="172"/>
    </location>
</feature>
<keyword evidence="2" id="KW-0812">Transmembrane</keyword>
<evidence type="ECO:0008006" key="5">
    <source>
        <dbReference type="Google" id="ProtNLM"/>
    </source>
</evidence>
<protein>
    <recommendedName>
        <fullName evidence="5">Extracellular membrane protein CFEM domain-containing protein</fullName>
    </recommendedName>
</protein>
<evidence type="ECO:0000256" key="2">
    <source>
        <dbReference type="SAM" id="Phobius"/>
    </source>
</evidence>
<name>A0ABY6U1R7_BIOOC</name>
<feature type="region of interest" description="Disordered" evidence="1">
    <location>
        <begin position="117"/>
        <end position="150"/>
    </location>
</feature>